<protein>
    <submittedName>
        <fullName evidence="5">Cystathionine beta-lyase</fullName>
    </submittedName>
</protein>
<dbReference type="GO" id="GO:0009086">
    <property type="term" value="P:methionine biosynthetic process"/>
    <property type="evidence" value="ECO:0007669"/>
    <property type="project" value="InterPro"/>
</dbReference>
<gene>
    <name evidence="5" type="ordered locus">SBI_09407</name>
</gene>
<dbReference type="STRING" id="749414.SBI_09407"/>
<evidence type="ECO:0000256" key="1">
    <source>
        <dbReference type="ARBA" id="ARBA00001933"/>
    </source>
</evidence>
<dbReference type="GO" id="GO:0016829">
    <property type="term" value="F:lyase activity"/>
    <property type="evidence" value="ECO:0007669"/>
    <property type="project" value="UniProtKB-KW"/>
</dbReference>
<dbReference type="Pfam" id="PF01053">
    <property type="entry name" value="Cys_Met_Meta_PP"/>
    <property type="match status" value="1"/>
</dbReference>
<comment type="similarity">
    <text evidence="3">Belongs to the trans-sulfuration enzymes family.</text>
</comment>
<keyword evidence="6" id="KW-1185">Reference proteome</keyword>
<dbReference type="EMBL" id="CP002047">
    <property type="protein sequence ID" value="ADI12525.1"/>
    <property type="molecule type" value="Genomic_DNA"/>
</dbReference>
<dbReference type="InterPro" id="IPR015421">
    <property type="entry name" value="PyrdxlP-dep_Trfase_major"/>
</dbReference>
<organism evidence="5 6">
    <name type="scientific">Streptomyces bingchenggensis (strain BCW-1)</name>
    <dbReference type="NCBI Taxonomy" id="749414"/>
    <lineage>
        <taxon>Bacteria</taxon>
        <taxon>Bacillati</taxon>
        <taxon>Actinomycetota</taxon>
        <taxon>Actinomycetes</taxon>
        <taxon>Kitasatosporales</taxon>
        <taxon>Streptomycetaceae</taxon>
        <taxon>Streptomyces</taxon>
    </lineage>
</organism>
<evidence type="ECO:0000256" key="3">
    <source>
        <dbReference type="RuleBase" id="RU362118"/>
    </source>
</evidence>
<feature type="region of interest" description="Disordered" evidence="4">
    <location>
        <begin position="104"/>
        <end position="155"/>
    </location>
</feature>
<evidence type="ECO:0000313" key="6">
    <source>
        <dbReference type="Proteomes" id="UP000000377"/>
    </source>
</evidence>
<dbReference type="GO" id="GO:0030170">
    <property type="term" value="F:pyridoxal phosphate binding"/>
    <property type="evidence" value="ECO:0007669"/>
    <property type="project" value="InterPro"/>
</dbReference>
<evidence type="ECO:0000256" key="2">
    <source>
        <dbReference type="ARBA" id="ARBA00022898"/>
    </source>
</evidence>
<dbReference type="PANTHER" id="PTHR43379:SF1">
    <property type="entry name" value="CYSTATHIONINE GAMMA-SYNTHASE 1, CHLOROPLASTIC-RELATED"/>
    <property type="match status" value="1"/>
</dbReference>
<dbReference type="HOGENOM" id="CLU_688706_0_0_11"/>
<dbReference type="InterPro" id="IPR015424">
    <property type="entry name" value="PyrdxlP-dep_Trfase"/>
</dbReference>
<proteinExistence type="inferred from homology"/>
<dbReference type="SUPFAM" id="SSF53383">
    <property type="entry name" value="PLP-dependent transferases"/>
    <property type="match status" value="1"/>
</dbReference>
<keyword evidence="2 3" id="KW-0663">Pyridoxal phosphate</keyword>
<dbReference type="InterPro" id="IPR000277">
    <property type="entry name" value="Cys/Met-Metab_PyrdxlP-dep_enz"/>
</dbReference>
<dbReference type="AlphaFoldDB" id="D7C7H7"/>
<keyword evidence="5" id="KW-0456">Lyase</keyword>
<dbReference type="InterPro" id="IPR044639">
    <property type="entry name" value="CGS1/2"/>
</dbReference>
<dbReference type="KEGG" id="sbh:SBI_09407"/>
<dbReference type="Proteomes" id="UP000000377">
    <property type="component" value="Chromosome"/>
</dbReference>
<comment type="cofactor">
    <cofactor evidence="1 3">
        <name>pyridoxal 5'-phosphate</name>
        <dbReference type="ChEBI" id="CHEBI:597326"/>
    </cofactor>
</comment>
<reference evidence="5 6" key="1">
    <citation type="journal article" date="2010" name="J. Bacteriol.">
        <title>Genome sequence of the milbemycin-producing bacterium Streptomyces bingchenggensis.</title>
        <authorList>
            <person name="Wang X.J."/>
            <person name="Yan Y.J."/>
            <person name="Zhang B."/>
            <person name="An J."/>
            <person name="Wang J.J."/>
            <person name="Tian J."/>
            <person name="Jiang L."/>
            <person name="Chen Y.H."/>
            <person name="Huang S.X."/>
            <person name="Yin M."/>
            <person name="Zhang J."/>
            <person name="Gao A.L."/>
            <person name="Liu C.X."/>
            <person name="Zhu Z.X."/>
            <person name="Xiang W.S."/>
        </authorList>
    </citation>
    <scope>NUCLEOTIDE SEQUENCE [LARGE SCALE GENOMIC DNA]</scope>
    <source>
        <strain evidence="5 6">BCW-1</strain>
    </source>
</reference>
<dbReference type="eggNOG" id="COG2873">
    <property type="taxonomic scope" value="Bacteria"/>
</dbReference>
<accession>D7C7H7</accession>
<name>D7C7H7_STRBB</name>
<feature type="region of interest" description="Disordered" evidence="4">
    <location>
        <begin position="377"/>
        <end position="400"/>
    </location>
</feature>
<sequence>MPGNSTVTIHADRDIHPSRAVATPIYQTVVFWAEDPQTFAQVTVGRRAHDFTTRFGNPNHAQVTAVVAELEHTEAAMVTTSGMSALTTAVLALVSAGDHAGRPSLRPWAAPSRGHAHTTPSSASAARWGRGEPVPALQPASPRAPGPCPAASGGHLPRLHVHRVRVDKPVAGVLRGVLGAYHGGAVVGERRRLVVPANAVVVRACGMGHGFCGVQAPRFHAILRPVQVEGPLPRIRGHGSQRVHVGELGDITRGRDCHRAEPARPGSGEADLQPLPVEVADGQLGVPALQQQPASGPVQYLGGVRRCGIEGSCGGGRETGSDLGGTPAKSIVWHRRMPSHSSDGAADLKSSAFGKLLASWPVPVALERRVHAPARAAPAMSTKARKARRLCRVPDSRKFT</sequence>
<dbReference type="PANTHER" id="PTHR43379">
    <property type="entry name" value="CYSTATHIONINE GAMMA-SYNTHASE"/>
    <property type="match status" value="1"/>
</dbReference>
<dbReference type="Gene3D" id="3.40.640.10">
    <property type="entry name" value="Type I PLP-dependent aspartate aminotransferase-like (Major domain)"/>
    <property type="match status" value="1"/>
</dbReference>
<evidence type="ECO:0000256" key="4">
    <source>
        <dbReference type="SAM" id="MobiDB-lite"/>
    </source>
</evidence>
<dbReference type="GO" id="GO:0003962">
    <property type="term" value="F:cystathionine gamma-synthase activity"/>
    <property type="evidence" value="ECO:0007669"/>
    <property type="project" value="InterPro"/>
</dbReference>
<evidence type="ECO:0000313" key="5">
    <source>
        <dbReference type="EMBL" id="ADI12525.1"/>
    </source>
</evidence>
<dbReference type="GO" id="GO:0019346">
    <property type="term" value="P:transsulfuration"/>
    <property type="evidence" value="ECO:0007669"/>
    <property type="project" value="InterPro"/>
</dbReference>